<evidence type="ECO:0000256" key="1">
    <source>
        <dbReference type="SAM" id="MobiDB-lite"/>
    </source>
</evidence>
<accession>A0A7J8ZIG3</accession>
<protein>
    <submittedName>
        <fullName evidence="2">Uncharacterized protein</fullName>
    </submittedName>
</protein>
<proteinExistence type="predicted"/>
<dbReference type="Proteomes" id="UP000593574">
    <property type="component" value="Unassembled WGS sequence"/>
</dbReference>
<feature type="region of interest" description="Disordered" evidence="1">
    <location>
        <begin position="1"/>
        <end position="31"/>
    </location>
</feature>
<name>A0A7J8ZIG3_9ROSI</name>
<evidence type="ECO:0000313" key="2">
    <source>
        <dbReference type="EMBL" id="MBA0711568.1"/>
    </source>
</evidence>
<comment type="caution">
    <text evidence="2">The sequence shown here is derived from an EMBL/GenBank/DDBJ whole genome shotgun (WGS) entry which is preliminary data.</text>
</comment>
<reference evidence="2 3" key="1">
    <citation type="journal article" date="2019" name="Genome Biol. Evol.">
        <title>Insights into the evolution of the New World diploid cottons (Gossypium, subgenus Houzingenia) based on genome sequencing.</title>
        <authorList>
            <person name="Grover C.E."/>
            <person name="Arick M.A. 2nd"/>
            <person name="Thrash A."/>
            <person name="Conover J.L."/>
            <person name="Sanders W.S."/>
            <person name="Peterson D.G."/>
            <person name="Frelichowski J.E."/>
            <person name="Scheffler J.A."/>
            <person name="Scheffler B.E."/>
            <person name="Wendel J.F."/>
        </authorList>
    </citation>
    <scope>NUCLEOTIDE SEQUENCE [LARGE SCALE GENOMIC DNA]</scope>
    <source>
        <strain evidence="2">4</strain>
        <tissue evidence="2">Leaf</tissue>
    </source>
</reference>
<sequence>MDRKKANNEMRSLRDKSLSLRTEDGRYVSTE</sequence>
<organism evidence="2 3">
    <name type="scientific">Gossypium laxum</name>
    <dbReference type="NCBI Taxonomy" id="34288"/>
    <lineage>
        <taxon>Eukaryota</taxon>
        <taxon>Viridiplantae</taxon>
        <taxon>Streptophyta</taxon>
        <taxon>Embryophyta</taxon>
        <taxon>Tracheophyta</taxon>
        <taxon>Spermatophyta</taxon>
        <taxon>Magnoliopsida</taxon>
        <taxon>eudicotyledons</taxon>
        <taxon>Gunneridae</taxon>
        <taxon>Pentapetalae</taxon>
        <taxon>rosids</taxon>
        <taxon>malvids</taxon>
        <taxon>Malvales</taxon>
        <taxon>Malvaceae</taxon>
        <taxon>Malvoideae</taxon>
        <taxon>Gossypium</taxon>
    </lineage>
</organism>
<dbReference type="EMBL" id="JABEZV010000005">
    <property type="protein sequence ID" value="MBA0711568.1"/>
    <property type="molecule type" value="Genomic_DNA"/>
</dbReference>
<keyword evidence="3" id="KW-1185">Reference proteome</keyword>
<dbReference type="AlphaFoldDB" id="A0A7J8ZIG3"/>
<evidence type="ECO:0000313" key="3">
    <source>
        <dbReference type="Proteomes" id="UP000593574"/>
    </source>
</evidence>
<feature type="non-terminal residue" evidence="2">
    <location>
        <position position="31"/>
    </location>
</feature>
<gene>
    <name evidence="2" type="ORF">Golax_010735</name>
</gene>